<evidence type="ECO:0000313" key="4">
    <source>
        <dbReference type="Proteomes" id="UP000250744"/>
    </source>
</evidence>
<feature type="chain" id="PRO_5016619259" evidence="2">
    <location>
        <begin position="24"/>
        <end position="115"/>
    </location>
</feature>
<accession>A0A364NRZ2</accession>
<feature type="transmembrane region" description="Helical" evidence="1">
    <location>
        <begin position="69"/>
        <end position="88"/>
    </location>
</feature>
<feature type="signal peptide" evidence="2">
    <location>
        <begin position="1"/>
        <end position="23"/>
    </location>
</feature>
<keyword evidence="1" id="KW-0472">Membrane</keyword>
<evidence type="ECO:0000256" key="2">
    <source>
        <dbReference type="SAM" id="SignalP"/>
    </source>
</evidence>
<proteinExistence type="predicted"/>
<comment type="caution">
    <text evidence="3">The sequence shown here is derived from an EMBL/GenBank/DDBJ whole genome shotgun (WGS) entry which is preliminary data.</text>
</comment>
<reference evidence="3 4" key="1">
    <citation type="submission" date="2018-06" db="EMBL/GenBank/DDBJ databases">
        <title>Nitrincola tibetense sp. nov., isolated from Lake XuguoCo on Tibetan Plateau.</title>
        <authorList>
            <person name="Xing P."/>
        </authorList>
    </citation>
    <scope>NUCLEOTIDE SEQUENCE [LARGE SCALE GENOMIC DNA]</scope>
    <source>
        <strain evidence="4">xg18</strain>
    </source>
</reference>
<dbReference type="Proteomes" id="UP000250744">
    <property type="component" value="Unassembled WGS sequence"/>
</dbReference>
<name>A0A364NRZ2_9GAMM</name>
<evidence type="ECO:0000256" key="1">
    <source>
        <dbReference type="SAM" id="Phobius"/>
    </source>
</evidence>
<keyword evidence="4" id="KW-1185">Reference proteome</keyword>
<feature type="transmembrane region" description="Helical" evidence="1">
    <location>
        <begin position="41"/>
        <end position="62"/>
    </location>
</feature>
<dbReference type="RefSeq" id="WP_112156868.1">
    <property type="nucleotide sequence ID" value="NZ_QKRX01000001.1"/>
</dbReference>
<sequence length="115" mass="12499">MDPVFIFLLAGVFSMSAALSAGALNKLPEEQKPTFLQSQQGLVFVMVLGNVSALTLIGALAYGFSRLDWWIPLSSVFVSFPVAHFLVLHKLGDLRNVFISGAAALISIPVLYVMW</sequence>
<dbReference type="EMBL" id="QKRX01000001">
    <property type="protein sequence ID" value="RAU19780.1"/>
    <property type="molecule type" value="Genomic_DNA"/>
</dbReference>
<feature type="transmembrane region" description="Helical" evidence="1">
    <location>
        <begin position="94"/>
        <end position="114"/>
    </location>
</feature>
<keyword evidence="2" id="KW-0732">Signal</keyword>
<keyword evidence="1" id="KW-1133">Transmembrane helix</keyword>
<evidence type="ECO:0000313" key="3">
    <source>
        <dbReference type="EMBL" id="RAU19780.1"/>
    </source>
</evidence>
<protein>
    <submittedName>
        <fullName evidence="3">Uncharacterized protein</fullName>
    </submittedName>
</protein>
<gene>
    <name evidence="3" type="ORF">DN062_01475</name>
</gene>
<dbReference type="AlphaFoldDB" id="A0A364NRZ2"/>
<keyword evidence="1" id="KW-0812">Transmembrane</keyword>
<dbReference type="OrthoDB" id="6088859at2"/>
<organism evidence="3 4">
    <name type="scientific">Nitrincola tibetensis</name>
    <dbReference type="NCBI Taxonomy" id="2219697"/>
    <lineage>
        <taxon>Bacteria</taxon>
        <taxon>Pseudomonadati</taxon>
        <taxon>Pseudomonadota</taxon>
        <taxon>Gammaproteobacteria</taxon>
        <taxon>Oceanospirillales</taxon>
        <taxon>Oceanospirillaceae</taxon>
        <taxon>Nitrincola</taxon>
    </lineage>
</organism>